<dbReference type="RefSeq" id="WP_145080167.1">
    <property type="nucleotide sequence ID" value="NZ_CP036425.1"/>
</dbReference>
<gene>
    <name evidence="2" type="ORF">KS4_32730</name>
</gene>
<dbReference type="KEGG" id="pcor:KS4_32730"/>
<feature type="chain" id="PRO_5022241569" description="Lipoprotein" evidence="1">
    <location>
        <begin position="21"/>
        <end position="130"/>
    </location>
</feature>
<evidence type="ECO:0000313" key="3">
    <source>
        <dbReference type="Proteomes" id="UP000317369"/>
    </source>
</evidence>
<dbReference type="AlphaFoldDB" id="A0A517YY85"/>
<dbReference type="EMBL" id="CP036425">
    <property type="protein sequence ID" value="QDU35193.1"/>
    <property type="molecule type" value="Genomic_DNA"/>
</dbReference>
<proteinExistence type="predicted"/>
<keyword evidence="3" id="KW-1185">Reference proteome</keyword>
<feature type="signal peptide" evidence="1">
    <location>
        <begin position="1"/>
        <end position="20"/>
    </location>
</feature>
<evidence type="ECO:0000313" key="2">
    <source>
        <dbReference type="EMBL" id="QDU35193.1"/>
    </source>
</evidence>
<sequence length="130" mass="13962" precursor="true">MKCLLILVLCLGMAACGGNGNENTTESTAEASKPKKITFTVKNKTGAKIIDVGINSSDSRMTHMSYGSIEKSSTETLKNKYLPRTIGLHWSKMNKDRTSANLRIGEALGPNYQGPVTLTIQPNGSVSISK</sequence>
<accession>A0A517YY85</accession>
<dbReference type="Proteomes" id="UP000317369">
    <property type="component" value="Chromosome"/>
</dbReference>
<keyword evidence="1" id="KW-0732">Signal</keyword>
<protein>
    <recommendedName>
        <fullName evidence="4">Lipoprotein</fullName>
    </recommendedName>
</protein>
<organism evidence="2 3">
    <name type="scientific">Poriferisphaera corsica</name>
    <dbReference type="NCBI Taxonomy" id="2528020"/>
    <lineage>
        <taxon>Bacteria</taxon>
        <taxon>Pseudomonadati</taxon>
        <taxon>Planctomycetota</taxon>
        <taxon>Phycisphaerae</taxon>
        <taxon>Phycisphaerales</taxon>
        <taxon>Phycisphaeraceae</taxon>
        <taxon>Poriferisphaera</taxon>
    </lineage>
</organism>
<reference evidence="2 3" key="1">
    <citation type="submission" date="2019-02" db="EMBL/GenBank/DDBJ databases">
        <title>Deep-cultivation of Planctomycetes and their phenomic and genomic characterization uncovers novel biology.</title>
        <authorList>
            <person name="Wiegand S."/>
            <person name="Jogler M."/>
            <person name="Boedeker C."/>
            <person name="Pinto D."/>
            <person name="Vollmers J."/>
            <person name="Rivas-Marin E."/>
            <person name="Kohn T."/>
            <person name="Peeters S.H."/>
            <person name="Heuer A."/>
            <person name="Rast P."/>
            <person name="Oberbeckmann S."/>
            <person name="Bunk B."/>
            <person name="Jeske O."/>
            <person name="Meyerdierks A."/>
            <person name="Storesund J.E."/>
            <person name="Kallscheuer N."/>
            <person name="Luecker S."/>
            <person name="Lage O.M."/>
            <person name="Pohl T."/>
            <person name="Merkel B.J."/>
            <person name="Hornburger P."/>
            <person name="Mueller R.-W."/>
            <person name="Bruemmer F."/>
            <person name="Labrenz M."/>
            <person name="Spormann A.M."/>
            <person name="Op den Camp H."/>
            <person name="Overmann J."/>
            <person name="Amann R."/>
            <person name="Jetten M.S.M."/>
            <person name="Mascher T."/>
            <person name="Medema M.H."/>
            <person name="Devos D.P."/>
            <person name="Kaster A.-K."/>
            <person name="Ovreas L."/>
            <person name="Rohde M."/>
            <person name="Galperin M.Y."/>
            <person name="Jogler C."/>
        </authorList>
    </citation>
    <scope>NUCLEOTIDE SEQUENCE [LARGE SCALE GENOMIC DNA]</scope>
    <source>
        <strain evidence="2 3">KS4</strain>
    </source>
</reference>
<evidence type="ECO:0008006" key="4">
    <source>
        <dbReference type="Google" id="ProtNLM"/>
    </source>
</evidence>
<name>A0A517YY85_9BACT</name>
<evidence type="ECO:0000256" key="1">
    <source>
        <dbReference type="SAM" id="SignalP"/>
    </source>
</evidence>
<dbReference type="PROSITE" id="PS51257">
    <property type="entry name" value="PROKAR_LIPOPROTEIN"/>
    <property type="match status" value="1"/>
</dbReference>